<keyword evidence="2" id="KW-1185">Reference proteome</keyword>
<dbReference type="STRING" id="478820.A0A196S4I8"/>
<proteinExistence type="predicted"/>
<organism evidence="1 2">
    <name type="scientific">Blastocystis sp. subtype 1 (strain ATCC 50177 / NandII)</name>
    <dbReference type="NCBI Taxonomy" id="478820"/>
    <lineage>
        <taxon>Eukaryota</taxon>
        <taxon>Sar</taxon>
        <taxon>Stramenopiles</taxon>
        <taxon>Bigyra</taxon>
        <taxon>Opalozoa</taxon>
        <taxon>Opalinata</taxon>
        <taxon>Blastocystidae</taxon>
        <taxon>Blastocystis</taxon>
    </lineage>
</organism>
<sequence length="344" mass="39758">MASSMTEDRDELMKEKVMEMMEFFEFSLKSNAAYDGAVSFCLTTDWDTTISFTVRIIHEGAEKSVTATQGVEEPTVLVTMTANDFFRVYSGAVGAFEMTRMIMGRKILVHNNEFGKVSSFASSFDYSTETWNAFYKQKEAIMENRLRAKRVLSLPLMKSIITFQIAVPPFPVSHRLLVQLPFQILPIFHWNPSSRVLSPFLWRIRNAIPVGLPPLHEGREYIKRGSPTALLHEELLSERTFLEIQYNVNKQSMEEKVHRSAVSLRQTSWEFLRPVTLNETIFYNNLCDVRNVDAWYYAIKGFNAKELFSIVKYNLTHTAPRDFFTAFWKGLIGRVDYRPGEYGV</sequence>
<dbReference type="OrthoDB" id="10584184at2759"/>
<comment type="caution">
    <text evidence="1">The sequence shown here is derived from an EMBL/GenBank/DDBJ whole genome shotgun (WGS) entry which is preliminary data.</text>
</comment>
<dbReference type="AlphaFoldDB" id="A0A196S4I8"/>
<protein>
    <recommendedName>
        <fullName evidence="3">SCP2 domain-containing protein</fullName>
    </recommendedName>
</protein>
<accession>A0A196S4I8</accession>
<evidence type="ECO:0000313" key="2">
    <source>
        <dbReference type="Proteomes" id="UP000078348"/>
    </source>
</evidence>
<name>A0A196S4I8_BLAHN</name>
<gene>
    <name evidence="1" type="ORF">AV274_6305</name>
</gene>
<evidence type="ECO:0008006" key="3">
    <source>
        <dbReference type="Google" id="ProtNLM"/>
    </source>
</evidence>
<dbReference type="Proteomes" id="UP000078348">
    <property type="component" value="Unassembled WGS sequence"/>
</dbReference>
<dbReference type="EMBL" id="LXWW01000567">
    <property type="protein sequence ID" value="OAO12030.1"/>
    <property type="molecule type" value="Genomic_DNA"/>
</dbReference>
<reference evidence="1 2" key="1">
    <citation type="submission" date="2016-05" db="EMBL/GenBank/DDBJ databases">
        <title>Nuclear genome of Blastocystis sp. subtype 1 NandII.</title>
        <authorList>
            <person name="Gentekaki E."/>
            <person name="Curtis B."/>
            <person name="Stairs C."/>
            <person name="Eme L."/>
            <person name="Herman E."/>
            <person name="Klimes V."/>
            <person name="Arias M.C."/>
            <person name="Elias M."/>
            <person name="Hilliou F."/>
            <person name="Klute M."/>
            <person name="Malik S.-B."/>
            <person name="Pightling A."/>
            <person name="Rachubinski R."/>
            <person name="Salas D."/>
            <person name="Schlacht A."/>
            <person name="Suga H."/>
            <person name="Archibald J."/>
            <person name="Ball S.G."/>
            <person name="Clark G."/>
            <person name="Dacks J."/>
            <person name="Van Der Giezen M."/>
            <person name="Tsaousis A."/>
            <person name="Roger A."/>
        </authorList>
    </citation>
    <scope>NUCLEOTIDE SEQUENCE [LARGE SCALE GENOMIC DNA]</scope>
    <source>
        <strain evidence="2">ATCC 50177 / NandII</strain>
    </source>
</reference>
<evidence type="ECO:0000313" key="1">
    <source>
        <dbReference type="EMBL" id="OAO12030.1"/>
    </source>
</evidence>